<dbReference type="InParanoid" id="A0A6J0BN02"/>
<reference evidence="3" key="1">
    <citation type="submission" date="2025-08" db="UniProtKB">
        <authorList>
            <consortium name="RefSeq"/>
        </authorList>
    </citation>
    <scope>IDENTIFICATION</scope>
    <source>
        <tissue evidence="3">Thorax and Abdomen</tissue>
    </source>
</reference>
<dbReference type="AlphaFoldDB" id="A0A6J0BN02"/>
<sequence>MKILFATVALCVALSQVEAEYKTNYHVYDDNDRSNIMVDKTEPGHRIFGFGNDLEADIDPWTRGLSQQIKVLTRTAESFMEDFKSYAMDSLVQLRDSLKDYGFYNVASLVDEVRKFVRKNFRRSFDHEEPVRTRRTKSTNRRA</sequence>
<gene>
    <name evidence="3" type="primary">LOC107221481</name>
</gene>
<dbReference type="RefSeq" id="XP_015515970.1">
    <property type="nucleotide sequence ID" value="XM_015660484.2"/>
</dbReference>
<evidence type="ECO:0000313" key="2">
    <source>
        <dbReference type="Proteomes" id="UP000829291"/>
    </source>
</evidence>
<evidence type="ECO:0000256" key="1">
    <source>
        <dbReference type="SAM" id="SignalP"/>
    </source>
</evidence>
<proteinExistence type="predicted"/>
<evidence type="ECO:0000313" key="3">
    <source>
        <dbReference type="RefSeq" id="XP_015515970.1"/>
    </source>
</evidence>
<feature type="chain" id="PRO_5026905311" evidence="1">
    <location>
        <begin position="20"/>
        <end position="143"/>
    </location>
</feature>
<dbReference type="GeneID" id="107221481"/>
<organism evidence="3">
    <name type="scientific">Neodiprion lecontei</name>
    <name type="common">Redheaded pine sawfly</name>
    <dbReference type="NCBI Taxonomy" id="441921"/>
    <lineage>
        <taxon>Eukaryota</taxon>
        <taxon>Metazoa</taxon>
        <taxon>Ecdysozoa</taxon>
        <taxon>Arthropoda</taxon>
        <taxon>Hexapoda</taxon>
        <taxon>Insecta</taxon>
        <taxon>Pterygota</taxon>
        <taxon>Neoptera</taxon>
        <taxon>Endopterygota</taxon>
        <taxon>Hymenoptera</taxon>
        <taxon>Tenthredinoidea</taxon>
        <taxon>Diprionidae</taxon>
        <taxon>Diprioninae</taxon>
        <taxon>Neodiprion</taxon>
    </lineage>
</organism>
<keyword evidence="2" id="KW-1185">Reference proteome</keyword>
<dbReference type="OrthoDB" id="10409578at2759"/>
<name>A0A6J0BN02_NEOLC</name>
<accession>A0A6J0BN02</accession>
<dbReference type="Proteomes" id="UP000829291">
    <property type="component" value="Chromosome 5"/>
</dbReference>
<dbReference type="KEGG" id="nlo:107221481"/>
<keyword evidence="1" id="KW-0732">Signal</keyword>
<protein>
    <submittedName>
        <fullName evidence="3">Uncharacterized protein LOC107221481</fullName>
    </submittedName>
</protein>
<feature type="signal peptide" evidence="1">
    <location>
        <begin position="1"/>
        <end position="19"/>
    </location>
</feature>